<dbReference type="GeneID" id="36551531"/>
<proteinExistence type="predicted"/>
<accession>A0A2I2GFE7</accession>
<reference evidence="1 2" key="1">
    <citation type="submission" date="2016-12" db="EMBL/GenBank/DDBJ databases">
        <title>The genomes of Aspergillus section Nigri reveals drivers in fungal speciation.</title>
        <authorList>
            <consortium name="DOE Joint Genome Institute"/>
            <person name="Vesth T.C."/>
            <person name="Nybo J."/>
            <person name="Theobald S."/>
            <person name="Brandl J."/>
            <person name="Frisvad J.C."/>
            <person name="Nielsen K.F."/>
            <person name="Lyhne E.K."/>
            <person name="Kogle M.E."/>
            <person name="Kuo A."/>
            <person name="Riley R."/>
            <person name="Clum A."/>
            <person name="Nolan M."/>
            <person name="Lipzen A."/>
            <person name="Salamov A."/>
            <person name="Henrissat B."/>
            <person name="Wiebenga A."/>
            <person name="De Vries R.P."/>
            <person name="Grigoriev I.V."/>
            <person name="Mortensen U.H."/>
            <person name="Andersen M.R."/>
            <person name="Baker S.E."/>
        </authorList>
    </citation>
    <scope>NUCLEOTIDE SEQUENCE [LARGE SCALE GENOMIC DNA]</scope>
    <source>
        <strain evidence="1 2">IBT 23096</strain>
    </source>
</reference>
<dbReference type="EMBL" id="MSFO01000002">
    <property type="protein sequence ID" value="PLB51608.1"/>
    <property type="molecule type" value="Genomic_DNA"/>
</dbReference>
<organism evidence="1 2">
    <name type="scientific">Aspergillus steynii IBT 23096</name>
    <dbReference type="NCBI Taxonomy" id="1392250"/>
    <lineage>
        <taxon>Eukaryota</taxon>
        <taxon>Fungi</taxon>
        <taxon>Dikarya</taxon>
        <taxon>Ascomycota</taxon>
        <taxon>Pezizomycotina</taxon>
        <taxon>Eurotiomycetes</taxon>
        <taxon>Eurotiomycetidae</taxon>
        <taxon>Eurotiales</taxon>
        <taxon>Aspergillaceae</taxon>
        <taxon>Aspergillus</taxon>
        <taxon>Aspergillus subgen. Circumdati</taxon>
    </lineage>
</organism>
<gene>
    <name evidence="1" type="ORF">P170DRAFT_351010</name>
</gene>
<evidence type="ECO:0000313" key="1">
    <source>
        <dbReference type="EMBL" id="PLB51608.1"/>
    </source>
</evidence>
<name>A0A2I2GFE7_9EURO</name>
<comment type="caution">
    <text evidence="1">The sequence shown here is derived from an EMBL/GenBank/DDBJ whole genome shotgun (WGS) entry which is preliminary data.</text>
</comment>
<dbReference type="Proteomes" id="UP000234275">
    <property type="component" value="Unassembled WGS sequence"/>
</dbReference>
<dbReference type="VEuPathDB" id="FungiDB:P170DRAFT_351010"/>
<evidence type="ECO:0000313" key="2">
    <source>
        <dbReference type="Proteomes" id="UP000234275"/>
    </source>
</evidence>
<dbReference type="RefSeq" id="XP_024706910.1">
    <property type="nucleotide sequence ID" value="XM_024843831.1"/>
</dbReference>
<feature type="non-terminal residue" evidence="1">
    <location>
        <position position="1"/>
    </location>
</feature>
<protein>
    <submittedName>
        <fullName evidence="1">Uncharacterized protein</fullName>
    </submittedName>
</protein>
<keyword evidence="2" id="KW-1185">Reference proteome</keyword>
<sequence>KPRARYPDVELFNKKDKYNYKLFKLNIRTKLVSNSNYYPSGLEQVFYIYNKLRGQTI</sequence>
<dbReference type="AlphaFoldDB" id="A0A2I2GFE7"/>